<sequence>MRLSRFSLTDLVVVCCAILVGLSLMLVQIGQHRVGARKSVCVQNLRELCLAAHNYHSAFKRLPQGMGGSSAQPDSEPWQSNQDRLSAWVALSPFYQQQSLWEEVSNPLQTDSHSFPAMGPVPWFDPAEYSPWSKRPSLLVCPDDPDAAEWSTVASYVMNYGDAVDRVGSPQDLKDPLVEMAVKASNRGVFCGNRIIRFRDCLDGLSNTLMFSESRIAGKPVAKGVAGMSLDPSKCIAASENPGAMFWPGARSACWADGCLRSSGFQAILPPNSSSATTDQSDFEGVISASSYHMGGAHVAFSDGAVLFVVDAIDAGKNNSPTVALHPDAKHAKPGSVSPFGVWGAVGTRANKEVVDRDDGGFQNRSLMLTDREQAVLSRRPVQTWVLADGQSEVSGQFIALSGNSLAYWSAPKNAIQYISARKLAPQDAKNAARQNERMMDRATLQLKALATRSIKLLGDKQYAEFAAEMIQCDLHDDKIVAAWGKRFELYLTQTLENLRRELSNPDSGYVDRKISGDAPITLHLNLPPGRQPFDDLRFRYIDGRWRIHVRLASWSVQ</sequence>
<dbReference type="NCBIfam" id="TIGR04294">
    <property type="entry name" value="pre_pil_HX9DG"/>
    <property type="match status" value="1"/>
</dbReference>
<dbReference type="Proteomes" id="UP000319817">
    <property type="component" value="Chromosome"/>
</dbReference>
<dbReference type="InterPro" id="IPR027558">
    <property type="entry name" value="Pre_pil_HX9DG_C"/>
</dbReference>
<dbReference type="EMBL" id="CP036526">
    <property type="protein sequence ID" value="QDT12328.1"/>
    <property type="molecule type" value="Genomic_DNA"/>
</dbReference>
<dbReference type="Pfam" id="PF07596">
    <property type="entry name" value="SBP_bac_10"/>
    <property type="match status" value="1"/>
</dbReference>
<dbReference type="AlphaFoldDB" id="A0A517NYY3"/>
<organism evidence="2 3">
    <name type="scientific">Stieleria marina</name>
    <dbReference type="NCBI Taxonomy" id="1930275"/>
    <lineage>
        <taxon>Bacteria</taxon>
        <taxon>Pseudomonadati</taxon>
        <taxon>Planctomycetota</taxon>
        <taxon>Planctomycetia</taxon>
        <taxon>Pirellulales</taxon>
        <taxon>Pirellulaceae</taxon>
        <taxon>Stieleria</taxon>
    </lineage>
</organism>
<evidence type="ECO:0000313" key="2">
    <source>
        <dbReference type="EMBL" id="QDT12328.1"/>
    </source>
</evidence>
<proteinExistence type="predicted"/>
<reference evidence="2 3" key="1">
    <citation type="submission" date="2019-02" db="EMBL/GenBank/DDBJ databases">
        <title>Deep-cultivation of Planctomycetes and their phenomic and genomic characterization uncovers novel biology.</title>
        <authorList>
            <person name="Wiegand S."/>
            <person name="Jogler M."/>
            <person name="Boedeker C."/>
            <person name="Pinto D."/>
            <person name="Vollmers J."/>
            <person name="Rivas-Marin E."/>
            <person name="Kohn T."/>
            <person name="Peeters S.H."/>
            <person name="Heuer A."/>
            <person name="Rast P."/>
            <person name="Oberbeckmann S."/>
            <person name="Bunk B."/>
            <person name="Jeske O."/>
            <person name="Meyerdierks A."/>
            <person name="Storesund J.E."/>
            <person name="Kallscheuer N."/>
            <person name="Luecker S."/>
            <person name="Lage O.M."/>
            <person name="Pohl T."/>
            <person name="Merkel B.J."/>
            <person name="Hornburger P."/>
            <person name="Mueller R.-W."/>
            <person name="Bruemmer F."/>
            <person name="Labrenz M."/>
            <person name="Spormann A.M."/>
            <person name="Op den Camp H."/>
            <person name="Overmann J."/>
            <person name="Amann R."/>
            <person name="Jetten M.S.M."/>
            <person name="Mascher T."/>
            <person name="Medema M.H."/>
            <person name="Devos D.P."/>
            <person name="Kaster A.-K."/>
            <person name="Ovreas L."/>
            <person name="Rohde M."/>
            <person name="Galperin M.Y."/>
            <person name="Jogler C."/>
        </authorList>
    </citation>
    <scope>NUCLEOTIDE SEQUENCE [LARGE SCALE GENOMIC DNA]</scope>
    <source>
        <strain evidence="2 3">K23_9</strain>
    </source>
</reference>
<evidence type="ECO:0000313" key="3">
    <source>
        <dbReference type="Proteomes" id="UP000319817"/>
    </source>
</evidence>
<dbReference type="RefSeq" id="WP_419189211.1">
    <property type="nucleotide sequence ID" value="NZ_CP036526.1"/>
</dbReference>
<dbReference type="PANTHER" id="PTHR30093:SF2">
    <property type="entry name" value="TYPE II SECRETION SYSTEM PROTEIN H"/>
    <property type="match status" value="1"/>
</dbReference>
<gene>
    <name evidence="2" type="ORF">K239x_43370</name>
</gene>
<keyword evidence="3" id="KW-1185">Reference proteome</keyword>
<protein>
    <recommendedName>
        <fullName evidence="1">DUF1559 domain-containing protein</fullName>
    </recommendedName>
</protein>
<name>A0A517NYY3_9BACT</name>
<feature type="domain" description="DUF1559" evidence="1">
    <location>
        <begin position="33"/>
        <end position="315"/>
    </location>
</feature>
<dbReference type="PANTHER" id="PTHR30093">
    <property type="entry name" value="GENERAL SECRETION PATHWAY PROTEIN G"/>
    <property type="match status" value="1"/>
</dbReference>
<accession>A0A517NYY3</accession>
<evidence type="ECO:0000259" key="1">
    <source>
        <dbReference type="Pfam" id="PF07596"/>
    </source>
</evidence>
<dbReference type="InterPro" id="IPR011453">
    <property type="entry name" value="DUF1559"/>
</dbReference>